<dbReference type="RefSeq" id="WP_068246851.1">
    <property type="nucleotide sequence ID" value="NZ_LPUY01000094.1"/>
</dbReference>
<dbReference type="Pfam" id="PF20232">
    <property type="entry name" value="T6SS_FHA_C"/>
    <property type="match status" value="1"/>
</dbReference>
<dbReference type="PROSITE" id="PS50006">
    <property type="entry name" value="FHA_DOMAIN"/>
    <property type="match status" value="1"/>
</dbReference>
<feature type="compositionally biased region" description="Pro residues" evidence="1">
    <location>
        <begin position="252"/>
        <end position="270"/>
    </location>
</feature>
<feature type="compositionally biased region" description="Low complexity" evidence="1">
    <location>
        <begin position="294"/>
        <end position="312"/>
    </location>
</feature>
<dbReference type="InterPro" id="IPR017735">
    <property type="entry name" value="T6SS_FHA"/>
</dbReference>
<reference evidence="3 4" key="1">
    <citation type="submission" date="2015-12" db="EMBL/GenBank/DDBJ databases">
        <title>Genome sequence of the marine Rhodobacteraceae strain O3.65, Candidatus Tritonibacter horizontis.</title>
        <authorList>
            <person name="Poehlein A."/>
            <person name="Giebel H.A."/>
            <person name="Voget S."/>
            <person name="Brinkhoff T."/>
        </authorList>
    </citation>
    <scope>NUCLEOTIDE SEQUENCE [LARGE SCALE GENOMIC DNA]</scope>
    <source>
        <strain evidence="3 4">O3.65</strain>
    </source>
</reference>
<dbReference type="InterPro" id="IPR046883">
    <property type="entry name" value="T6SS_FHA_C"/>
</dbReference>
<feature type="domain" description="FHA" evidence="2">
    <location>
        <begin position="27"/>
        <end position="77"/>
    </location>
</feature>
<dbReference type="PANTHER" id="PTHR23308">
    <property type="entry name" value="NUCLEAR INHIBITOR OF PROTEIN PHOSPHATASE-1"/>
    <property type="match status" value="1"/>
</dbReference>
<proteinExistence type="predicted"/>
<feature type="region of interest" description="Disordered" evidence="1">
    <location>
        <begin position="1"/>
        <end position="22"/>
    </location>
</feature>
<dbReference type="PATRIC" id="fig|1768241.3.peg.3729"/>
<protein>
    <submittedName>
        <fullName evidence="3">FHA domain protein</fullName>
    </submittedName>
</protein>
<dbReference type="InterPro" id="IPR008984">
    <property type="entry name" value="SMAD_FHA_dom_sf"/>
</dbReference>
<evidence type="ECO:0000313" key="4">
    <source>
        <dbReference type="Proteomes" id="UP000068382"/>
    </source>
</evidence>
<organism evidence="3 4">
    <name type="scientific">Tritonibacter horizontis</name>
    <dbReference type="NCBI Taxonomy" id="1768241"/>
    <lineage>
        <taxon>Bacteria</taxon>
        <taxon>Pseudomonadati</taxon>
        <taxon>Pseudomonadota</taxon>
        <taxon>Alphaproteobacteria</taxon>
        <taxon>Rhodobacterales</taxon>
        <taxon>Paracoccaceae</taxon>
        <taxon>Tritonibacter</taxon>
    </lineage>
</organism>
<sequence length="561" mass="59081">MGVRLRFQSSGTMPSDAAPLELRGPSLTIGRGGTNDVVLPDPDQLLSRNHCVIEDHGSHVSVVDLSSNGTFLNYSKMPLGPTPTPLHDGDVLMVGSYELAVEITQEGGLPDPLAVDPLAADPLSPGRAENAPDPLDLLDDAGPGGDFLDDLLGDSAPKGPSQMNPVDPIDDLLPPLGEEEDPFFQAPDDGRQGQGASLPAHNPALQDGFSPQHTPQASVIPDDWDDEFFADIGGGAPVGHEPVVPGASAPASPDPLFPDPSPAELPPSPPSDMTHARPDPFAGATLPGEAPASDPFAELPPAADAAPAPRPSAVADPFAASIEGVEDRTVPVAPAAPAAPPPVAAPVAPAAPAAVPVQGGGSADQSQMKAFLDALDVEGLEIAAEDQAPVMARMGRVMRMFIIGLREILMTRTSIKSEFRIEQTMISAGGNNPLKFSISPEQAIESMIKPRARGYLDAEKAAEEALRDIKAHEIAMVTGMEAALKGVLAKLDPKLLESQIEKRGGLGGLLRNKKAQYWDIYENHYAEISDQAENEFHDLFSREFARAYKAQMDRLKEDADT</sequence>
<dbReference type="NCBIfam" id="TIGR03354">
    <property type="entry name" value="VI_FHA"/>
    <property type="match status" value="1"/>
</dbReference>
<dbReference type="OrthoDB" id="273564at2"/>
<dbReference type="CDD" id="cd00060">
    <property type="entry name" value="FHA"/>
    <property type="match status" value="1"/>
</dbReference>
<dbReference type="Proteomes" id="UP000068382">
    <property type="component" value="Unassembled WGS sequence"/>
</dbReference>
<accession>A0A132BT37</accession>
<dbReference type="SUPFAM" id="SSF49879">
    <property type="entry name" value="SMAD/FHA domain"/>
    <property type="match status" value="1"/>
</dbReference>
<dbReference type="Gene3D" id="2.60.200.20">
    <property type="match status" value="1"/>
</dbReference>
<dbReference type="InterPro" id="IPR050923">
    <property type="entry name" value="Cell_Proc_Reg/RNA_Proc"/>
</dbReference>
<dbReference type="InterPro" id="IPR000253">
    <property type="entry name" value="FHA_dom"/>
</dbReference>
<evidence type="ECO:0000313" key="3">
    <source>
        <dbReference type="EMBL" id="KUP91558.1"/>
    </source>
</evidence>
<comment type="caution">
    <text evidence="3">The sequence shown here is derived from an EMBL/GenBank/DDBJ whole genome shotgun (WGS) entry which is preliminary data.</text>
</comment>
<dbReference type="EMBL" id="LPUY01000094">
    <property type="protein sequence ID" value="KUP91558.1"/>
    <property type="molecule type" value="Genomic_DNA"/>
</dbReference>
<dbReference type="SMART" id="SM00240">
    <property type="entry name" value="FHA"/>
    <property type="match status" value="1"/>
</dbReference>
<evidence type="ECO:0000259" key="2">
    <source>
        <dbReference type="PROSITE" id="PS50006"/>
    </source>
</evidence>
<feature type="compositionally biased region" description="Low complexity" evidence="1">
    <location>
        <begin position="242"/>
        <end position="251"/>
    </location>
</feature>
<gene>
    <name evidence="3" type="ORF">TRIHO_35720</name>
</gene>
<evidence type="ECO:0000256" key="1">
    <source>
        <dbReference type="SAM" id="MobiDB-lite"/>
    </source>
</evidence>
<keyword evidence="4" id="KW-1185">Reference proteome</keyword>
<dbReference type="AlphaFoldDB" id="A0A132BT37"/>
<name>A0A132BT37_9RHOB</name>
<feature type="region of interest" description="Disordered" evidence="1">
    <location>
        <begin position="116"/>
        <end position="312"/>
    </location>
</feature>
<dbReference type="Pfam" id="PF00498">
    <property type="entry name" value="FHA"/>
    <property type="match status" value="1"/>
</dbReference>